<proteinExistence type="predicted"/>
<protein>
    <submittedName>
        <fullName evidence="2">Uncharacterized protein</fullName>
    </submittedName>
</protein>
<evidence type="ECO:0000313" key="2">
    <source>
        <dbReference type="EMBL" id="PLB43711.1"/>
    </source>
</evidence>
<dbReference type="RefSeq" id="XP_024699013.1">
    <property type="nucleotide sequence ID" value="XM_024855298.1"/>
</dbReference>
<sequence>MSLMMMTTIHQQVTARRLLLQKLPLRLHHARRCMTGCDVTGTTSTTTGDPCSFTNTDYRCVNTTAATQTPGINEAVTYTSVNYDTARAESIEKAQETQPTVLPWAKGGGSTTVSASPSPTATPSTATKTSGTTSPTTPSSPTRSPSSPTTFRTSTTSTPPPICSEGNNEKMGFNNEPSSWCFCGGRGPFSTISGSTSSYCDFTKLPSETISLTSHTTSINTGCVVTSTVVTTASASETQTYCQCGHVIAGLGTTTMTSGTMLVGCQLSDWVMMSTIQPTTTSLNPSPTEEANCFPTHGENDIDKILEVAQPDGSAWCNDPDTTFVDGTDPQAPAGNNYIRAGWTLADDAPEECQHFDQDASRALCADPLNEIVSSCPWNGGSIKNVCGEFWMQTCTLGRTCDVGSPD</sequence>
<comment type="caution">
    <text evidence="2">The sequence shown here is derived from an EMBL/GenBank/DDBJ whole genome shotgun (WGS) entry which is preliminary data.</text>
</comment>
<accession>A0A2I2FSW6</accession>
<dbReference type="OrthoDB" id="4506631at2759"/>
<feature type="region of interest" description="Disordered" evidence="1">
    <location>
        <begin position="92"/>
        <end position="170"/>
    </location>
</feature>
<dbReference type="VEuPathDB" id="FungiDB:P170DRAFT_60899"/>
<evidence type="ECO:0000313" key="3">
    <source>
        <dbReference type="Proteomes" id="UP000234275"/>
    </source>
</evidence>
<name>A0A2I2FSW6_9EURO</name>
<dbReference type="GeneID" id="36563004"/>
<organism evidence="2 3">
    <name type="scientific">Aspergillus steynii IBT 23096</name>
    <dbReference type="NCBI Taxonomy" id="1392250"/>
    <lineage>
        <taxon>Eukaryota</taxon>
        <taxon>Fungi</taxon>
        <taxon>Dikarya</taxon>
        <taxon>Ascomycota</taxon>
        <taxon>Pezizomycotina</taxon>
        <taxon>Eurotiomycetes</taxon>
        <taxon>Eurotiomycetidae</taxon>
        <taxon>Eurotiales</taxon>
        <taxon>Aspergillaceae</taxon>
        <taxon>Aspergillus</taxon>
        <taxon>Aspergillus subgen. Circumdati</taxon>
    </lineage>
</organism>
<keyword evidence="3" id="KW-1185">Reference proteome</keyword>
<reference evidence="2 3" key="1">
    <citation type="submission" date="2016-12" db="EMBL/GenBank/DDBJ databases">
        <title>The genomes of Aspergillus section Nigri reveals drivers in fungal speciation.</title>
        <authorList>
            <consortium name="DOE Joint Genome Institute"/>
            <person name="Vesth T.C."/>
            <person name="Nybo J."/>
            <person name="Theobald S."/>
            <person name="Brandl J."/>
            <person name="Frisvad J.C."/>
            <person name="Nielsen K.F."/>
            <person name="Lyhne E.K."/>
            <person name="Kogle M.E."/>
            <person name="Kuo A."/>
            <person name="Riley R."/>
            <person name="Clum A."/>
            <person name="Nolan M."/>
            <person name="Lipzen A."/>
            <person name="Salamov A."/>
            <person name="Henrissat B."/>
            <person name="Wiebenga A."/>
            <person name="De Vries R.P."/>
            <person name="Grigoriev I.V."/>
            <person name="Mortensen U.H."/>
            <person name="Andersen M.R."/>
            <person name="Baker S.E."/>
        </authorList>
    </citation>
    <scope>NUCLEOTIDE SEQUENCE [LARGE SCALE GENOMIC DNA]</scope>
    <source>
        <strain evidence="2 3">IBT 23096</strain>
    </source>
</reference>
<dbReference type="Proteomes" id="UP000234275">
    <property type="component" value="Unassembled WGS sequence"/>
</dbReference>
<dbReference type="AlphaFoldDB" id="A0A2I2FSW6"/>
<gene>
    <name evidence="2" type="ORF">P170DRAFT_60899</name>
</gene>
<dbReference type="EMBL" id="MSFO01000010">
    <property type="protein sequence ID" value="PLB43711.1"/>
    <property type="molecule type" value="Genomic_DNA"/>
</dbReference>
<feature type="compositionally biased region" description="Low complexity" evidence="1">
    <location>
        <begin position="111"/>
        <end position="157"/>
    </location>
</feature>
<evidence type="ECO:0000256" key="1">
    <source>
        <dbReference type="SAM" id="MobiDB-lite"/>
    </source>
</evidence>